<evidence type="ECO:0000313" key="2">
    <source>
        <dbReference type="EMBL" id="QCT71482.1"/>
    </source>
</evidence>
<keyword evidence="1" id="KW-0472">Membrane</keyword>
<evidence type="ECO:0000256" key="1">
    <source>
        <dbReference type="SAM" id="Phobius"/>
    </source>
</evidence>
<reference evidence="2 3" key="1">
    <citation type="submission" date="2018-05" db="EMBL/GenBank/DDBJ databases">
        <title>Genome comparison of Eubacterium sp.</title>
        <authorList>
            <person name="Feng Y."/>
            <person name="Sanchez-Andrea I."/>
            <person name="Stams A.J.M."/>
            <person name="De Vos W.M."/>
        </authorList>
    </citation>
    <scope>NUCLEOTIDE SEQUENCE [LARGE SCALE GENOMIC DNA]</scope>
    <source>
        <strain evidence="2 3">YI</strain>
    </source>
</reference>
<dbReference type="RefSeq" id="WP_096920249.1">
    <property type="nucleotide sequence ID" value="NZ_CABJDW020000012.1"/>
</dbReference>
<proteinExistence type="predicted"/>
<dbReference type="EMBL" id="CP029487">
    <property type="protein sequence ID" value="QCT71482.1"/>
    <property type="molecule type" value="Genomic_DNA"/>
</dbReference>
<feature type="transmembrane region" description="Helical" evidence="1">
    <location>
        <begin position="12"/>
        <end position="45"/>
    </location>
</feature>
<dbReference type="AlphaFoldDB" id="A0A4P9C9W6"/>
<sequence length="273" mass="31038">MKNLYEEEWFSRLYAVICVLILLVGFGIQNLLVLMLPFILAGGYFFFKFRKEDENRFLFRMLILMAVLPFILAFVFILCGDIRNAWFNAYNVNQWVMIFTGLLIYAGTLTLAFSAFYVNRGYGAGKKNEKEPIDVAKLSFITLYPQNGKKVESLPMPGDLEHHKQLVIPINKKTDWVKIPCHLKNESDLPVISIGLEALNEEIKGTKGMDHALLIPPHNTIGIDLYIPLTSAKDVDIKCSFKNVLGEKTAGFLHLDKTGDVYHGIYNLRIVEA</sequence>
<evidence type="ECO:0000313" key="3">
    <source>
        <dbReference type="Proteomes" id="UP000218387"/>
    </source>
</evidence>
<keyword evidence="3" id="KW-1185">Reference proteome</keyword>
<dbReference type="Proteomes" id="UP000218387">
    <property type="component" value="Chromosome"/>
</dbReference>
<name>A0A4P9C9W6_EUBML</name>
<protein>
    <submittedName>
        <fullName evidence="2">Uncharacterized protein</fullName>
    </submittedName>
</protein>
<dbReference type="KEGG" id="emt:CPZ25_009120"/>
<keyword evidence="1" id="KW-0812">Transmembrane</keyword>
<keyword evidence="1" id="KW-1133">Transmembrane helix</keyword>
<accession>A0A4P9C9W6</accession>
<gene>
    <name evidence="2" type="ORF">CPZ25_009120</name>
</gene>
<organism evidence="2 3">
    <name type="scientific">Eubacterium maltosivorans</name>
    <dbReference type="NCBI Taxonomy" id="2041044"/>
    <lineage>
        <taxon>Bacteria</taxon>
        <taxon>Bacillati</taxon>
        <taxon>Bacillota</taxon>
        <taxon>Clostridia</taxon>
        <taxon>Eubacteriales</taxon>
        <taxon>Eubacteriaceae</taxon>
        <taxon>Eubacterium</taxon>
    </lineage>
</organism>
<feature type="transmembrane region" description="Helical" evidence="1">
    <location>
        <begin position="98"/>
        <end position="118"/>
    </location>
</feature>
<feature type="transmembrane region" description="Helical" evidence="1">
    <location>
        <begin position="57"/>
        <end position="78"/>
    </location>
</feature>